<dbReference type="GO" id="GO:0005829">
    <property type="term" value="C:cytosol"/>
    <property type="evidence" value="ECO:0007669"/>
    <property type="project" value="TreeGrafter"/>
</dbReference>
<gene>
    <name evidence="4" type="ORF">WR164_10740</name>
</gene>
<protein>
    <submittedName>
        <fullName evidence="4">Nucleoside hydrolase</fullName>
    </submittedName>
</protein>
<dbReference type="CDD" id="cd02647">
    <property type="entry name" value="nuc_hydro_TvIAG"/>
    <property type="match status" value="1"/>
</dbReference>
<sequence length="307" mass="34452">MHNVYYSHDGNVDDLTSLLLLMKMNDVNVLGVGAMGADSYVTPAVDASRRIVDLFSKNKDLSVAKSNSRPMHEFPKEWRLGSFSFDDMPMLHENGGEPKAKLASKPAHLDIVDKLNHADGKVTMVMTGPMSDLARALKVDPSIENKIDRIYWMGGSMNNEGNVMEPEADGTQEWNSYWDSEAVKTVFDTKIKITIVSLDSTKQVPLTDEVRQHWAKGRKYPALELLGSGFALMHSFGATYYLWDDLTMVLSAFPEIANYKHIKADVKTTGKEQGRTFITDRGRDLTMVTSVDAKAFYDRIDTLCKRK</sequence>
<dbReference type="Gene3D" id="3.90.245.10">
    <property type="entry name" value="Ribonucleoside hydrolase-like"/>
    <property type="match status" value="1"/>
</dbReference>
<name>A0A9W6B1D2_9LACO</name>
<dbReference type="RefSeq" id="WP_286136555.1">
    <property type="nucleotide sequence ID" value="NZ_BRPL01000002.1"/>
</dbReference>
<keyword evidence="2" id="KW-0326">Glycosidase</keyword>
<dbReference type="SUPFAM" id="SSF53590">
    <property type="entry name" value="Nucleoside hydrolase"/>
    <property type="match status" value="1"/>
</dbReference>
<organism evidence="4 5">
    <name type="scientific">Philodulcilactobacillus myokoensis</name>
    <dbReference type="NCBI Taxonomy" id="2929573"/>
    <lineage>
        <taxon>Bacteria</taxon>
        <taxon>Bacillati</taxon>
        <taxon>Bacillota</taxon>
        <taxon>Bacilli</taxon>
        <taxon>Lactobacillales</taxon>
        <taxon>Lactobacillaceae</taxon>
        <taxon>Philodulcilactobacillus</taxon>
    </lineage>
</organism>
<evidence type="ECO:0000313" key="5">
    <source>
        <dbReference type="Proteomes" id="UP001144204"/>
    </source>
</evidence>
<accession>A0A9W6B1D2</accession>
<evidence type="ECO:0000256" key="1">
    <source>
        <dbReference type="ARBA" id="ARBA00022801"/>
    </source>
</evidence>
<dbReference type="Pfam" id="PF01156">
    <property type="entry name" value="IU_nuc_hydro"/>
    <property type="match status" value="1"/>
</dbReference>
<dbReference type="Proteomes" id="UP001144204">
    <property type="component" value="Unassembled WGS sequence"/>
</dbReference>
<dbReference type="InterPro" id="IPR036452">
    <property type="entry name" value="Ribo_hydro-like"/>
</dbReference>
<comment type="caution">
    <text evidence="4">The sequence shown here is derived from an EMBL/GenBank/DDBJ whole genome shotgun (WGS) entry which is preliminary data.</text>
</comment>
<proteinExistence type="predicted"/>
<keyword evidence="5" id="KW-1185">Reference proteome</keyword>
<dbReference type="PANTHER" id="PTHR12304">
    <property type="entry name" value="INOSINE-URIDINE PREFERRING NUCLEOSIDE HYDROLASE"/>
    <property type="match status" value="1"/>
</dbReference>
<evidence type="ECO:0000313" key="4">
    <source>
        <dbReference type="EMBL" id="GLB47095.1"/>
    </source>
</evidence>
<dbReference type="InterPro" id="IPR001910">
    <property type="entry name" value="Inosine/uridine_hydrolase_dom"/>
</dbReference>
<dbReference type="EMBL" id="BRPL01000002">
    <property type="protein sequence ID" value="GLB47095.1"/>
    <property type="molecule type" value="Genomic_DNA"/>
</dbReference>
<dbReference type="GO" id="GO:0008477">
    <property type="term" value="F:purine nucleosidase activity"/>
    <property type="evidence" value="ECO:0007669"/>
    <property type="project" value="TreeGrafter"/>
</dbReference>
<reference evidence="4" key="2">
    <citation type="journal article" date="2023" name="PLoS ONE">
        <title>Philodulcilactobacillus myokoensis gen. nov., sp. nov., a fructophilic, acidophilic, and agar-phobic lactic acid bacterium isolated from fermented vegetable extracts.</title>
        <authorList>
            <person name="Kouya T."/>
            <person name="Ishiyama Y."/>
            <person name="Ohashi S."/>
            <person name="Kumakubo R."/>
            <person name="Yamazaki T."/>
            <person name="Otaki T."/>
        </authorList>
    </citation>
    <scope>NUCLEOTIDE SEQUENCE</scope>
    <source>
        <strain evidence="4">WR16-4</strain>
    </source>
</reference>
<dbReference type="GO" id="GO:0006152">
    <property type="term" value="P:purine nucleoside catabolic process"/>
    <property type="evidence" value="ECO:0007669"/>
    <property type="project" value="TreeGrafter"/>
</dbReference>
<reference evidence="4" key="1">
    <citation type="submission" date="2022-07" db="EMBL/GenBank/DDBJ databases">
        <authorList>
            <person name="Kouya T."/>
            <person name="Ishiyama Y."/>
        </authorList>
    </citation>
    <scope>NUCLEOTIDE SEQUENCE</scope>
    <source>
        <strain evidence="4">WR16-4</strain>
    </source>
</reference>
<dbReference type="PANTHER" id="PTHR12304:SF46">
    <property type="entry name" value="INOSINE-ADENOSINE-GUANOSINE-NUCLEOSIDE HYDROLASE"/>
    <property type="match status" value="1"/>
</dbReference>
<dbReference type="AlphaFoldDB" id="A0A9W6B1D2"/>
<evidence type="ECO:0000256" key="2">
    <source>
        <dbReference type="ARBA" id="ARBA00023295"/>
    </source>
</evidence>
<feature type="domain" description="Inosine/uridine-preferring nucleoside hydrolase" evidence="3">
    <location>
        <begin position="6"/>
        <end position="298"/>
    </location>
</feature>
<dbReference type="InterPro" id="IPR023186">
    <property type="entry name" value="IUNH"/>
</dbReference>
<keyword evidence="1 4" id="KW-0378">Hydrolase</keyword>
<evidence type="ECO:0000259" key="3">
    <source>
        <dbReference type="Pfam" id="PF01156"/>
    </source>
</evidence>